<feature type="transmembrane region" description="Helical" evidence="2">
    <location>
        <begin position="2057"/>
        <end position="2076"/>
    </location>
</feature>
<comment type="caution">
    <text evidence="5">The sequence shown here is derived from an EMBL/GenBank/DDBJ whole genome shotgun (WGS) entry which is preliminary data.</text>
</comment>
<dbReference type="OrthoDB" id="1016457at2"/>
<protein>
    <submittedName>
        <fullName evidence="5">ExeM/NucH family extracellular endonuclease</fullName>
    </submittedName>
</protein>
<dbReference type="Pfam" id="PF00932">
    <property type="entry name" value="LTD"/>
    <property type="match status" value="1"/>
</dbReference>
<keyword evidence="5" id="KW-0378">Hydrolase</keyword>
<dbReference type="RefSeq" id="WP_157323942.1">
    <property type="nucleotide sequence ID" value="NZ_BMFX01000001.1"/>
</dbReference>
<dbReference type="EMBL" id="WRPM01000071">
    <property type="protein sequence ID" value="MVT26711.1"/>
    <property type="molecule type" value="Genomic_DNA"/>
</dbReference>
<keyword evidence="5" id="KW-0255">Endonuclease</keyword>
<evidence type="ECO:0000313" key="5">
    <source>
        <dbReference type="EMBL" id="MVT26711.1"/>
    </source>
</evidence>
<keyword evidence="5" id="KW-0540">Nuclease</keyword>
<dbReference type="InterPro" id="IPR036691">
    <property type="entry name" value="Endo/exonu/phosph_ase_sf"/>
</dbReference>
<dbReference type="SUPFAM" id="SSF74853">
    <property type="entry name" value="Lamin A/C globular tail domain"/>
    <property type="match status" value="2"/>
</dbReference>
<dbReference type="InterPro" id="IPR047971">
    <property type="entry name" value="ExeM-like"/>
</dbReference>
<dbReference type="Proteomes" id="UP000460157">
    <property type="component" value="Unassembled WGS sequence"/>
</dbReference>
<feature type="compositionally biased region" description="Low complexity" evidence="1">
    <location>
        <begin position="216"/>
        <end position="227"/>
    </location>
</feature>
<dbReference type="GO" id="GO:0004519">
    <property type="term" value="F:endonuclease activity"/>
    <property type="evidence" value="ECO:0007669"/>
    <property type="project" value="UniProtKB-KW"/>
</dbReference>
<accession>A0A7K1UL22</accession>
<dbReference type="CDD" id="cd10283">
    <property type="entry name" value="MnuA_DNase1-like"/>
    <property type="match status" value="1"/>
</dbReference>
<dbReference type="NCBIfam" id="NF033681">
    <property type="entry name" value="ExeM_NucH_DNase"/>
    <property type="match status" value="1"/>
</dbReference>
<feature type="region of interest" description="Disordered" evidence="1">
    <location>
        <begin position="429"/>
        <end position="449"/>
    </location>
</feature>
<evidence type="ECO:0000259" key="4">
    <source>
        <dbReference type="PROSITE" id="PS51841"/>
    </source>
</evidence>
<dbReference type="PROSITE" id="PS51841">
    <property type="entry name" value="LTD"/>
    <property type="match status" value="2"/>
</dbReference>
<evidence type="ECO:0000256" key="2">
    <source>
        <dbReference type="SAM" id="Phobius"/>
    </source>
</evidence>
<reference evidence="5 6" key="1">
    <citation type="submission" date="2019-12" db="EMBL/GenBank/DDBJ databases">
        <title>Nesterenkonia muleiensis sp. nov., a novel actinobacterium isolated from sap of Populus euphratica.</title>
        <authorList>
            <person name="Wang R."/>
        </authorList>
    </citation>
    <scope>NUCLEOTIDE SEQUENCE [LARGE SCALE GENOMIC DNA]</scope>
    <source>
        <strain evidence="5 6">F10</strain>
    </source>
</reference>
<feature type="domain" description="LTD" evidence="4">
    <location>
        <begin position="240"/>
        <end position="379"/>
    </location>
</feature>
<keyword evidence="2" id="KW-0472">Membrane</keyword>
<feature type="region of interest" description="Disordered" evidence="1">
    <location>
        <begin position="1999"/>
        <end position="2052"/>
    </location>
</feature>
<feature type="domain" description="LTD" evidence="4">
    <location>
        <begin position="48"/>
        <end position="187"/>
    </location>
</feature>
<name>A0A7K1UL22_9MICC</name>
<dbReference type="InterPro" id="IPR001322">
    <property type="entry name" value="Lamin_tail_dom"/>
</dbReference>
<dbReference type="SUPFAM" id="SSF56219">
    <property type="entry name" value="DNase I-like"/>
    <property type="match status" value="1"/>
</dbReference>
<gene>
    <name evidence="5" type="ORF">GNZ21_10130</name>
</gene>
<organism evidence="5 6">
    <name type="scientific">Nesterenkonia alkaliphila</name>
    <dbReference type="NCBI Taxonomy" id="1463631"/>
    <lineage>
        <taxon>Bacteria</taxon>
        <taxon>Bacillati</taxon>
        <taxon>Actinomycetota</taxon>
        <taxon>Actinomycetes</taxon>
        <taxon>Micrococcales</taxon>
        <taxon>Micrococcaceae</taxon>
        <taxon>Nesterenkonia</taxon>
    </lineage>
</organism>
<proteinExistence type="predicted"/>
<dbReference type="InterPro" id="IPR005135">
    <property type="entry name" value="Endo/exonuclease/phosphatase"/>
</dbReference>
<keyword evidence="3" id="KW-0732">Signal</keyword>
<feature type="region of interest" description="Disordered" evidence="1">
    <location>
        <begin position="208"/>
        <end position="244"/>
    </location>
</feature>
<evidence type="ECO:0000256" key="3">
    <source>
        <dbReference type="SAM" id="SignalP"/>
    </source>
</evidence>
<dbReference type="PANTHER" id="PTHR42834:SF1">
    <property type="entry name" value="ENDONUCLEASE_EXONUCLEASE_PHOSPHATASE FAMILY PROTEIN (AFU_ORTHOLOGUE AFUA_3G09210)"/>
    <property type="match status" value="1"/>
</dbReference>
<feature type="signal peptide" evidence="3">
    <location>
        <begin position="1"/>
        <end position="36"/>
    </location>
</feature>
<dbReference type="Gene3D" id="3.60.10.10">
    <property type="entry name" value="Endonuclease/exonuclease/phosphatase"/>
    <property type="match status" value="1"/>
</dbReference>
<evidence type="ECO:0000313" key="6">
    <source>
        <dbReference type="Proteomes" id="UP000460157"/>
    </source>
</evidence>
<dbReference type="SUPFAM" id="SSF101898">
    <property type="entry name" value="NHL repeat"/>
    <property type="match status" value="1"/>
</dbReference>
<feature type="compositionally biased region" description="Low complexity" evidence="1">
    <location>
        <begin position="2028"/>
        <end position="2041"/>
    </location>
</feature>
<keyword evidence="6" id="KW-1185">Reference proteome</keyword>
<evidence type="ECO:0000256" key="1">
    <source>
        <dbReference type="SAM" id="MobiDB-lite"/>
    </source>
</evidence>
<dbReference type="PANTHER" id="PTHR42834">
    <property type="entry name" value="ENDONUCLEASE/EXONUCLEASE/PHOSPHATASE FAMILY PROTEIN (AFU_ORTHOLOGUE AFUA_3G09210)"/>
    <property type="match status" value="1"/>
</dbReference>
<feature type="chain" id="PRO_5029596147" evidence="3">
    <location>
        <begin position="37"/>
        <end position="2088"/>
    </location>
</feature>
<keyword evidence="2" id="KW-1133">Transmembrane helix</keyword>
<dbReference type="CDD" id="cd04486">
    <property type="entry name" value="YhcR_OBF_like"/>
    <property type="match status" value="1"/>
</dbReference>
<dbReference type="InterPro" id="IPR036415">
    <property type="entry name" value="Lamin_tail_dom_sf"/>
</dbReference>
<dbReference type="Pfam" id="PF03372">
    <property type="entry name" value="Exo_endo_phos"/>
    <property type="match status" value="1"/>
</dbReference>
<keyword evidence="2" id="KW-0812">Transmembrane</keyword>
<sequence>MSTDTVPPRSLPARITKSLASVGIVAALLGAPLAPAAAGTSGPAPQIMPMTGGSEAPGADCVVISEVNNRGGSGASPHQRYVELENTCETDVDLSGWSVQGYQANGNAYSGGEAQLAGSIPAGGNYLIVGPGNGQDPIEYDYDAGNILNFAGGGSSVVLFSTPEPVEAVEGDLSEHEDVVDALGWGDASLFIGAPALAANNPETLHRIGSTSDNSADFAPAAADPHFTGGPAAGQDEAPEPPADGESTVAFDVVYTQGAEPESIYSDRYVQLHNYGEEPVDLDGWSLQYTNASGSFNRAHALSGSIEAGGYYLIAIEGSNYGDDAGTSLRDHSDVVIDDWIHTFDYTLTLTTTGSVVDLEGAIDPEGREDVADIIGYGNAHAWSGSAPAETLESNDDVRAFQRTGEIEGPSLDNVADFVLTEQFVATNAAGEQLPGERGGDETPTPEDPEEVEIAEIRATTSLDPADAALYGESVTTRGVVTGYYSDAENDSRAHDGFYIQTPGACGEEAFDALPETSCAIFVYMGTSWDGAEVDPGDYVEVTAVVGSWRETGASSSAQLQLTGAEIEVLDEEFAEIVPVTYEGFVAVEDRPALLGMLIEPAGEWTITDNYSLLYGNPDNIGGWLGLVDGTEPLSIPTTIHAPGSEGQQALAQENAERLIWLDHGGRNRWASFAFDRHMPLPYLSAEVTPRVGAGVDFHDPVILEYRYDSWRFQPTAFLPGSPEAEPVTFEDTRTDNAAPPAREGDVRLAGFNVLNYFPNVGEDEAGCEFHEDRFGNPTTANWCTVRGAYTQEHFETQQARIVNTIIAMDADVVALQEIENSGALDHLDLHRDYAHEVLVAALNAVEGEGTWDFVPVEEHPENEDVIRNGYIYKPEAVEFIDSVILFEDGVTHLGDLAEWTTEGQTLDEVYSNAREPMAAVFQPVDGTEDDRFVTVVNHFKSKGGSGDGDNVETGGEGAFNGDRTRQAAGLVAFSEELAEYYETDRIYLMGDFNSYDAETPLQVIEEGGYVNLSSQPGQWSYQFGSEVGSLDHVFATDSAAETVVQTEIWSTNAAEPIALEYSRYEASGTEGIYGTEEWNSMIWRASDHDPIIADIVVGTETEPEIEIDQLAVSVVGDGERTGNEGVPVNIHLFEADGTLNGITGIPYAGDEDGQHRFVLGADRDQAGALQLSADGSTLVIGGYDADLGASTNGALTELGTERVVAAIRPDGTVDVSTSLAGAFSGGHIRGVAALDGTRYWVAGHGNNDAQAPYDAGVLTVEAGGDDPSVVVPGSSGQLRNHRVPGIYNDQLYVSSDRSNYSGIVQVGTGVPTETISEEEFVVIAATPEGRDTPHDFVFAGDYLYVAFTEGEEPALVRYAEVDGAWEPDSAYPGEFWGVEAAETEAGVAIYATRGSGFGNELVQILDTDGLDEAESEVIATAEENYAFRGVAFAPDFQPGGAVEVDAPAPLPADIDWEVQVPYGEGDALSAVLGAETNPQARFVLGSDEISELGAVEFQITSGDQDVVTGDGVVITSNEDGSYTLAAEPVSSGITELEITAVLDGEEIAESTLRYWVSDSLPLDDALAHVGIADASTAQDVGEGYLLVGDDDTLGIRLYGPTFDVPVNFFPIEGEDHEHIPYERGPGETWDIESSARMGDTIFWLGSIGNSRSGNVRPDRDTIAATELSGSGADAELETLGYARGFKEALVEWDNADGHGLGAGAFQFERAIEPGYSVEGPNSLNVEGAAIAPDGESLWLAFRSPLVDPETGVGSNDDPGSEGDHALIIEIADIYDVTVNGAEIEITDYHLLDLDGRAIRGMANTGDGYYAIQAGSADDAGNFAIFGWTGDPEDAPVQSVNELSMWDKDGSYESLPLVPNLQDGTTIRVVQDVGTVDLYDNGLEAQSLTPEFMKFFTHDYVLDFQGAFEDDDAADPDPEITLSASAAEPGEEITVEGTGFAAGEQLTLRLNPELGTVEADAEGEFTTTVTIPEETDPAQYAVQALNAEAEVLAEAPLTVLDPAGGSTPDPTEDPTADPTPDPTEDPTADPTGTPTASPTEPGETDEDGEGGLARTGAAVGAVLGGALLLVLLGLILHHRARRASEHSA</sequence>